<reference evidence="9" key="1">
    <citation type="submission" date="2025-08" db="UniProtKB">
        <authorList>
            <consortium name="Ensembl"/>
        </authorList>
    </citation>
    <scope>IDENTIFICATION</scope>
</reference>
<organism evidence="9 10">
    <name type="scientific">Chelydra serpentina</name>
    <name type="common">Snapping turtle</name>
    <name type="synonym">Testudo serpentina</name>
    <dbReference type="NCBI Taxonomy" id="8475"/>
    <lineage>
        <taxon>Eukaryota</taxon>
        <taxon>Metazoa</taxon>
        <taxon>Chordata</taxon>
        <taxon>Craniata</taxon>
        <taxon>Vertebrata</taxon>
        <taxon>Euteleostomi</taxon>
        <taxon>Archelosauria</taxon>
        <taxon>Testudinata</taxon>
        <taxon>Testudines</taxon>
        <taxon>Cryptodira</taxon>
        <taxon>Durocryptodira</taxon>
        <taxon>Americhelydia</taxon>
        <taxon>Chelydroidea</taxon>
        <taxon>Chelydridae</taxon>
        <taxon>Chelydra</taxon>
    </lineage>
</organism>
<protein>
    <recommendedName>
        <fullName evidence="11">Ig-like domain-containing protein</fullName>
    </recommendedName>
</protein>
<dbReference type="PANTHER" id="PTHR19343">
    <property type="entry name" value="T CELL RECEPTOR ALPHA VARIABLE 1-2"/>
    <property type="match status" value="1"/>
</dbReference>
<dbReference type="GO" id="GO:0042101">
    <property type="term" value="C:T cell receptor complex"/>
    <property type="evidence" value="ECO:0007669"/>
    <property type="project" value="UniProtKB-KW"/>
</dbReference>
<evidence type="ECO:0000256" key="6">
    <source>
        <dbReference type="ARBA" id="ARBA00043266"/>
    </source>
</evidence>
<feature type="chain" id="PRO_5034254248" description="Ig-like domain-containing protein" evidence="8">
    <location>
        <begin position="24"/>
        <end position="111"/>
    </location>
</feature>
<reference evidence="9" key="2">
    <citation type="submission" date="2025-09" db="UniProtKB">
        <authorList>
            <consortium name="Ensembl"/>
        </authorList>
    </citation>
    <scope>IDENTIFICATION</scope>
</reference>
<keyword evidence="5" id="KW-0393">Immunoglobulin domain</keyword>
<evidence type="ECO:0000256" key="2">
    <source>
        <dbReference type="ARBA" id="ARBA00022859"/>
    </source>
</evidence>
<dbReference type="Proteomes" id="UP000694403">
    <property type="component" value="Unplaced"/>
</dbReference>
<dbReference type="SUPFAM" id="SSF48726">
    <property type="entry name" value="Immunoglobulin"/>
    <property type="match status" value="1"/>
</dbReference>
<evidence type="ECO:0000313" key="9">
    <source>
        <dbReference type="Ensembl" id="ENSCSRP00000015521.1"/>
    </source>
</evidence>
<keyword evidence="1 8" id="KW-0732">Signal</keyword>
<accession>A0A8C3SI30</accession>
<dbReference type="GO" id="GO:0002250">
    <property type="term" value="P:adaptive immune response"/>
    <property type="evidence" value="ECO:0007669"/>
    <property type="project" value="UniProtKB-KW"/>
</dbReference>
<keyword evidence="10" id="KW-1185">Reference proteome</keyword>
<dbReference type="InterPro" id="IPR051006">
    <property type="entry name" value="TCR_variable_domain"/>
</dbReference>
<proteinExistence type="predicted"/>
<evidence type="ECO:0000256" key="8">
    <source>
        <dbReference type="SAM" id="SignalP"/>
    </source>
</evidence>
<dbReference type="InterPro" id="IPR036179">
    <property type="entry name" value="Ig-like_dom_sf"/>
</dbReference>
<evidence type="ECO:0000256" key="4">
    <source>
        <dbReference type="ARBA" id="ARBA00023170"/>
    </source>
</evidence>
<dbReference type="Gene3D" id="2.60.40.10">
    <property type="entry name" value="Immunoglobulins"/>
    <property type="match status" value="1"/>
</dbReference>
<dbReference type="Ensembl" id="ENSCSRT00000016183.1">
    <property type="protein sequence ID" value="ENSCSRP00000015521.1"/>
    <property type="gene ID" value="ENSCSRG00000011868.1"/>
</dbReference>
<dbReference type="InterPro" id="IPR013783">
    <property type="entry name" value="Ig-like_fold"/>
</dbReference>
<evidence type="ECO:0000256" key="3">
    <source>
        <dbReference type="ARBA" id="ARBA00023130"/>
    </source>
</evidence>
<evidence type="ECO:0000256" key="7">
    <source>
        <dbReference type="SAM" id="MobiDB-lite"/>
    </source>
</evidence>
<name>A0A8C3SI30_CHESE</name>
<evidence type="ECO:0000256" key="1">
    <source>
        <dbReference type="ARBA" id="ARBA00022729"/>
    </source>
</evidence>
<feature type="signal peptide" evidence="8">
    <location>
        <begin position="1"/>
        <end position="23"/>
    </location>
</feature>
<dbReference type="GO" id="GO:0042605">
    <property type="term" value="F:peptide antigen binding"/>
    <property type="evidence" value="ECO:0007669"/>
    <property type="project" value="TreeGrafter"/>
</dbReference>
<keyword evidence="3" id="KW-1064">Adaptive immunity</keyword>
<evidence type="ECO:0000256" key="5">
    <source>
        <dbReference type="ARBA" id="ARBA00023319"/>
    </source>
</evidence>
<sequence length="111" mass="12167">IERSPFFIVRLAAPLSLLFPVASSPWSRARSGGVSPRGRLAPSSAIARLHWYRQAPGELPLFLLMLVGKGSETQEPNFAADHDPGQKRSSRHIRGCQPGDTARYLCAVETQ</sequence>
<feature type="region of interest" description="Disordered" evidence="7">
    <location>
        <begin position="74"/>
        <end position="98"/>
    </location>
</feature>
<dbReference type="AlphaFoldDB" id="A0A8C3SI30"/>
<keyword evidence="2" id="KW-0391">Immunity</keyword>
<keyword evidence="4" id="KW-0675">Receptor</keyword>
<evidence type="ECO:0008006" key="11">
    <source>
        <dbReference type="Google" id="ProtNLM"/>
    </source>
</evidence>
<dbReference type="PANTHER" id="PTHR19343:SF13">
    <property type="entry name" value="T CELL RECEPTOR ALPHA VARIABLE 21"/>
    <property type="match status" value="1"/>
</dbReference>
<keyword evidence="6" id="KW-1279">T cell receptor</keyword>
<evidence type="ECO:0000313" key="10">
    <source>
        <dbReference type="Proteomes" id="UP000694403"/>
    </source>
</evidence>